<dbReference type="Pfam" id="PF14464">
    <property type="entry name" value="Prok-JAB"/>
    <property type="match status" value="1"/>
</dbReference>
<dbReference type="OrthoDB" id="7848394at2"/>
<evidence type="ECO:0000313" key="7">
    <source>
        <dbReference type="EMBL" id="TXC72140.1"/>
    </source>
</evidence>
<keyword evidence="3" id="KW-0378">Hydrolase</keyword>
<dbReference type="InterPro" id="IPR028090">
    <property type="entry name" value="JAB_dom_prok"/>
</dbReference>
<organism evidence="7 8">
    <name type="scientific">Sphingomonas ginsenosidivorax</name>
    <dbReference type="NCBI Taxonomy" id="862135"/>
    <lineage>
        <taxon>Bacteria</taxon>
        <taxon>Pseudomonadati</taxon>
        <taxon>Pseudomonadota</taxon>
        <taxon>Alphaproteobacteria</taxon>
        <taxon>Sphingomonadales</taxon>
        <taxon>Sphingomonadaceae</taxon>
        <taxon>Sphingomonas</taxon>
    </lineage>
</organism>
<sequence>MIDATADERVRLRMDELRTATDATIIRSEMFHEGQLGMTFVSPPGGPTMSDMMLATIAMAPNEPAVAAWLDFENRHPLGPDPLLYGFGCTSMTVHLPKHAVEQHASVACTAILGDRTEAGILLNPLDQRLRPTGSRWIPMAPFTILRPATAEDWQIRISPAAIASITGERSAALPAETGGYLYGAWDPNRCVITIVHASSLPPGSAATETRLELGEAGGTLTERRLTRLTRGRTYLCGTWHSHPDGSADMSGRDYRAMMEHAENDAPELRPTLMVIVADQDIQAHLRLP</sequence>
<evidence type="ECO:0000256" key="1">
    <source>
        <dbReference type="ARBA" id="ARBA00022670"/>
    </source>
</evidence>
<dbReference type="GO" id="GO:0008237">
    <property type="term" value="F:metallopeptidase activity"/>
    <property type="evidence" value="ECO:0007669"/>
    <property type="project" value="UniProtKB-KW"/>
</dbReference>
<keyword evidence="2" id="KW-0479">Metal-binding</keyword>
<keyword evidence="5" id="KW-0482">Metalloprotease</keyword>
<keyword evidence="4" id="KW-0862">Zinc</keyword>
<proteinExistence type="predicted"/>
<evidence type="ECO:0000259" key="6">
    <source>
        <dbReference type="Pfam" id="PF14464"/>
    </source>
</evidence>
<name>A0A5C6UI55_9SPHN</name>
<reference evidence="7 8" key="1">
    <citation type="journal article" date="2013" name="Antonie Van Leeuwenhoek">
        <title>Sphingomonas ginsenosidivorax sp. nov., with the ability to transform ginsenosides.</title>
        <authorList>
            <person name="Jin X.F."/>
            <person name="Kim J.K."/>
            <person name="Liu Q.M."/>
            <person name="Kang M.S."/>
            <person name="He D."/>
            <person name="Jin F.X."/>
            <person name="Kim S.C."/>
            <person name="Im W.T."/>
        </authorList>
    </citation>
    <scope>NUCLEOTIDE SEQUENCE [LARGE SCALE GENOMIC DNA]</scope>
    <source>
        <strain evidence="7 8">KHI67</strain>
    </source>
</reference>
<evidence type="ECO:0000256" key="3">
    <source>
        <dbReference type="ARBA" id="ARBA00022801"/>
    </source>
</evidence>
<dbReference type="GO" id="GO:0006508">
    <property type="term" value="P:proteolysis"/>
    <property type="evidence" value="ECO:0007669"/>
    <property type="project" value="UniProtKB-KW"/>
</dbReference>
<gene>
    <name evidence="7" type="ORF">FSB78_15190</name>
</gene>
<accession>A0A5C6UI55</accession>
<evidence type="ECO:0000256" key="4">
    <source>
        <dbReference type="ARBA" id="ARBA00022833"/>
    </source>
</evidence>
<dbReference type="GO" id="GO:0046872">
    <property type="term" value="F:metal ion binding"/>
    <property type="evidence" value="ECO:0007669"/>
    <property type="project" value="UniProtKB-KW"/>
</dbReference>
<evidence type="ECO:0000256" key="2">
    <source>
        <dbReference type="ARBA" id="ARBA00022723"/>
    </source>
</evidence>
<evidence type="ECO:0000256" key="5">
    <source>
        <dbReference type="ARBA" id="ARBA00023049"/>
    </source>
</evidence>
<dbReference type="Proteomes" id="UP000321250">
    <property type="component" value="Unassembled WGS sequence"/>
</dbReference>
<evidence type="ECO:0000313" key="8">
    <source>
        <dbReference type="Proteomes" id="UP000321250"/>
    </source>
</evidence>
<dbReference type="Gene3D" id="3.40.140.10">
    <property type="entry name" value="Cytidine Deaminase, domain 2"/>
    <property type="match status" value="1"/>
</dbReference>
<protein>
    <recommendedName>
        <fullName evidence="6">JAB domain-containing protein</fullName>
    </recommendedName>
</protein>
<dbReference type="EMBL" id="VOQR01000001">
    <property type="protein sequence ID" value="TXC72140.1"/>
    <property type="molecule type" value="Genomic_DNA"/>
</dbReference>
<dbReference type="RefSeq" id="WP_147083417.1">
    <property type="nucleotide sequence ID" value="NZ_VOQR01000001.1"/>
</dbReference>
<comment type="caution">
    <text evidence="7">The sequence shown here is derived from an EMBL/GenBank/DDBJ whole genome shotgun (WGS) entry which is preliminary data.</text>
</comment>
<keyword evidence="8" id="KW-1185">Reference proteome</keyword>
<feature type="domain" description="JAB" evidence="6">
    <location>
        <begin position="163"/>
        <end position="279"/>
    </location>
</feature>
<dbReference type="SUPFAM" id="SSF102712">
    <property type="entry name" value="JAB1/MPN domain"/>
    <property type="match status" value="1"/>
</dbReference>
<keyword evidence="1" id="KW-0645">Protease</keyword>
<dbReference type="AlphaFoldDB" id="A0A5C6UI55"/>